<dbReference type="Proteomes" id="UP000646365">
    <property type="component" value="Unassembled WGS sequence"/>
</dbReference>
<evidence type="ECO:0000313" key="3">
    <source>
        <dbReference type="Proteomes" id="UP000646365"/>
    </source>
</evidence>
<keyword evidence="1" id="KW-0812">Transmembrane</keyword>
<reference evidence="2" key="1">
    <citation type="journal article" date="2014" name="Int. J. Syst. Evol. Microbiol.">
        <title>Complete genome sequence of Corynebacterium casei LMG S-19264T (=DSM 44701T), isolated from a smear-ripened cheese.</title>
        <authorList>
            <consortium name="US DOE Joint Genome Institute (JGI-PGF)"/>
            <person name="Walter F."/>
            <person name="Albersmeier A."/>
            <person name="Kalinowski J."/>
            <person name="Ruckert C."/>
        </authorList>
    </citation>
    <scope>NUCLEOTIDE SEQUENCE</scope>
    <source>
        <strain evidence="2">CGMCC 1.15725</strain>
    </source>
</reference>
<evidence type="ECO:0000313" key="2">
    <source>
        <dbReference type="EMBL" id="GGF28078.1"/>
    </source>
</evidence>
<reference evidence="2" key="2">
    <citation type="submission" date="2020-09" db="EMBL/GenBank/DDBJ databases">
        <authorList>
            <person name="Sun Q."/>
            <person name="Zhou Y."/>
        </authorList>
    </citation>
    <scope>NUCLEOTIDE SEQUENCE</scope>
    <source>
        <strain evidence="2">CGMCC 1.15725</strain>
    </source>
</reference>
<keyword evidence="1" id="KW-1133">Transmembrane helix</keyword>
<feature type="transmembrane region" description="Helical" evidence="1">
    <location>
        <begin position="55"/>
        <end position="83"/>
    </location>
</feature>
<keyword evidence="1" id="KW-0472">Membrane</keyword>
<sequence>MLVDAEVADAVVLVLLDVLAFSNAARSVCSCASSDCSSLANWSTGLVDVLSLLELVVVLVEVEALVLLVLVLLALVLLALVLLESLEDVPSAV</sequence>
<comment type="caution">
    <text evidence="2">The sequence shown here is derived from an EMBL/GenBank/DDBJ whole genome shotgun (WGS) entry which is preliminary data.</text>
</comment>
<dbReference type="AlphaFoldDB" id="A0A8J3E4L3"/>
<dbReference type="EMBL" id="BMJQ01000010">
    <property type="protein sequence ID" value="GGF28078.1"/>
    <property type="molecule type" value="Genomic_DNA"/>
</dbReference>
<evidence type="ECO:0000256" key="1">
    <source>
        <dbReference type="SAM" id="Phobius"/>
    </source>
</evidence>
<organism evidence="2 3">
    <name type="scientific">Aliidongia dinghuensis</name>
    <dbReference type="NCBI Taxonomy" id="1867774"/>
    <lineage>
        <taxon>Bacteria</taxon>
        <taxon>Pseudomonadati</taxon>
        <taxon>Pseudomonadota</taxon>
        <taxon>Alphaproteobacteria</taxon>
        <taxon>Rhodospirillales</taxon>
        <taxon>Dongiaceae</taxon>
        <taxon>Aliidongia</taxon>
    </lineage>
</organism>
<accession>A0A8J3E4L3</accession>
<name>A0A8J3E4L3_9PROT</name>
<protein>
    <submittedName>
        <fullName evidence="2">Uncharacterized protein</fullName>
    </submittedName>
</protein>
<proteinExistence type="predicted"/>
<gene>
    <name evidence="2" type="ORF">GCM10011611_37610</name>
</gene>
<keyword evidence="3" id="KW-1185">Reference proteome</keyword>